<dbReference type="SUPFAM" id="SSF56935">
    <property type="entry name" value="Porins"/>
    <property type="match status" value="1"/>
</dbReference>
<keyword evidence="6 14" id="KW-0812">Transmembrane</keyword>
<dbReference type="GO" id="GO:0009279">
    <property type="term" value="C:cell outer membrane"/>
    <property type="evidence" value="ECO:0007669"/>
    <property type="project" value="UniProtKB-SubCell"/>
</dbReference>
<dbReference type="CDD" id="cd01347">
    <property type="entry name" value="ligand_gated_channel"/>
    <property type="match status" value="1"/>
</dbReference>
<accession>A0A1H5XUM6</accession>
<dbReference type="Pfam" id="PF00593">
    <property type="entry name" value="TonB_dep_Rec_b-barrel"/>
    <property type="match status" value="1"/>
</dbReference>
<dbReference type="GO" id="GO:0038023">
    <property type="term" value="F:signaling receptor activity"/>
    <property type="evidence" value="ECO:0007669"/>
    <property type="project" value="InterPro"/>
</dbReference>
<dbReference type="SUPFAM" id="SSF49464">
    <property type="entry name" value="Carboxypeptidase regulatory domain-like"/>
    <property type="match status" value="1"/>
</dbReference>
<dbReference type="Gene3D" id="2.60.40.1120">
    <property type="entry name" value="Carboxypeptidase-like, regulatory domain"/>
    <property type="match status" value="1"/>
</dbReference>
<evidence type="ECO:0000256" key="1">
    <source>
        <dbReference type="ARBA" id="ARBA00004571"/>
    </source>
</evidence>
<evidence type="ECO:0000256" key="14">
    <source>
        <dbReference type="PROSITE-ProRule" id="PRU01360"/>
    </source>
</evidence>
<evidence type="ECO:0000256" key="15">
    <source>
        <dbReference type="RuleBase" id="RU003357"/>
    </source>
</evidence>
<evidence type="ECO:0000256" key="2">
    <source>
        <dbReference type="ARBA" id="ARBA00009810"/>
    </source>
</evidence>
<dbReference type="NCBIfam" id="TIGR01783">
    <property type="entry name" value="TonB-siderophor"/>
    <property type="match status" value="1"/>
</dbReference>
<dbReference type="PANTHER" id="PTHR32552:SF68">
    <property type="entry name" value="FERRICHROME OUTER MEMBRANE TRANSPORTER_PHAGE RECEPTOR"/>
    <property type="match status" value="1"/>
</dbReference>
<dbReference type="Pfam" id="PF13715">
    <property type="entry name" value="CarbopepD_reg_2"/>
    <property type="match status" value="1"/>
</dbReference>
<comment type="subcellular location">
    <subcellularLocation>
        <location evidence="1 14">Cell outer membrane</location>
        <topology evidence="1 14">Multi-pass membrane protein</topology>
    </subcellularLocation>
</comment>
<keyword evidence="3 14" id="KW-0813">Transport</keyword>
<dbReference type="InterPro" id="IPR000531">
    <property type="entry name" value="Beta-barrel_TonB"/>
</dbReference>
<keyword evidence="11 14" id="KW-0472">Membrane</keyword>
<reference evidence="19" key="1">
    <citation type="submission" date="2016-10" db="EMBL/GenBank/DDBJ databases">
        <authorList>
            <person name="Varghese N."/>
            <person name="Submissions S."/>
        </authorList>
    </citation>
    <scope>NUCLEOTIDE SEQUENCE [LARGE SCALE GENOMIC DNA]</scope>
    <source>
        <strain evidence="19">DSM 17298</strain>
    </source>
</reference>
<dbReference type="Proteomes" id="UP000236736">
    <property type="component" value="Unassembled WGS sequence"/>
</dbReference>
<keyword evidence="8" id="KW-0408">Iron</keyword>
<evidence type="ECO:0000256" key="9">
    <source>
        <dbReference type="ARBA" id="ARBA00023065"/>
    </source>
</evidence>
<dbReference type="PANTHER" id="PTHR32552">
    <property type="entry name" value="FERRICHROME IRON RECEPTOR-RELATED"/>
    <property type="match status" value="1"/>
</dbReference>
<evidence type="ECO:0000256" key="6">
    <source>
        <dbReference type="ARBA" id="ARBA00022692"/>
    </source>
</evidence>
<feature type="domain" description="TonB-dependent receptor-like beta-barrel" evidence="16">
    <location>
        <begin position="309"/>
        <end position="790"/>
    </location>
</feature>
<evidence type="ECO:0000313" key="19">
    <source>
        <dbReference type="Proteomes" id="UP000236736"/>
    </source>
</evidence>
<sequence length="821" mass="90966">MNIGLKTVLFIAMMLAGNSIFAQGERIMGKVSSSNGTPLEFVNISVRGTNLGAISNQSGNYTIQDIKAGTYTITASFIGFNTVSKEITIIPGQVSEINFVLSENLLGLQTVEITGRREIGYDNKETFSATKTASLIKDVPASINFVTKELMLDQVAFTVNDVVKNVAGVNQYSFYNDISIRGFRVQGQGNSGTLLNGMRTFTSFWKPQLIPHIERVEVIKGPASALFGNASPGGSINRVTKKPLEESRKSISTTVGSFNTLRTLADFTGTMTEDKKLLYRLNLGFENSDGFRDLQFSRNLVIAPSFAFLPTDNTSLNFDIVYQDSKGRLDRGQAAFGNRDLFSTPITKSLSAVNDYLNEATINSTVSLRHNFSDRVSFNSTYQLSSYTEDLLEHRTSNKFAALGDGSFDNTKVAMRVFYRKRSWNNNSFNNYLNADYSIGKVKNTLLLGYDYFRQEQLPGGSQLEARTYLLANGGTANAFNPRNAGNYVLDSNGNPVTNVAHFDLTSPIANGLQDMSKYLYTRVTYNQYLQQSHGIYIQNQSEIGALKVLLGLRQEYFKDYLNFNSPGEEQIEQQALLPRVGLVYTVNPNINLYGTWVQGYQPQDGASVINPDAGGPFDPLTSEMVEIGTKTEWFQKRLSATLSLYQIKERGGLYNANDPNNPERLVQLGEELSKGVEVNVTGNILPNWSIVAGYAFNDATITQADDEAVIGRQKPNAPKNTANLWSKYIFEQGSFKGLGIGFGYNYVSDRLGSIVTADQPDIFPSYGIVDAALYYKLDKVQFQVNVNNLMNDIHWVGGYDVIRAFPGTPRNIMTTVSYTF</sequence>
<keyword evidence="7" id="KW-0732">Signal</keyword>
<dbReference type="EMBL" id="FNVR01000015">
    <property type="protein sequence ID" value="SEG15362.1"/>
    <property type="molecule type" value="Genomic_DNA"/>
</dbReference>
<evidence type="ECO:0000256" key="3">
    <source>
        <dbReference type="ARBA" id="ARBA00022448"/>
    </source>
</evidence>
<evidence type="ECO:0000256" key="8">
    <source>
        <dbReference type="ARBA" id="ARBA00023004"/>
    </source>
</evidence>
<dbReference type="InterPro" id="IPR010105">
    <property type="entry name" value="TonB_sidphr_rcpt"/>
</dbReference>
<keyword evidence="13 14" id="KW-0998">Cell outer membrane</keyword>
<dbReference type="Pfam" id="PF07715">
    <property type="entry name" value="Plug"/>
    <property type="match status" value="1"/>
</dbReference>
<dbReference type="InterPro" id="IPR008969">
    <property type="entry name" value="CarboxyPept-like_regulatory"/>
</dbReference>
<dbReference type="InterPro" id="IPR036942">
    <property type="entry name" value="Beta-barrel_TonB_sf"/>
</dbReference>
<evidence type="ECO:0000259" key="16">
    <source>
        <dbReference type="Pfam" id="PF00593"/>
    </source>
</evidence>
<dbReference type="Gene3D" id="2.40.170.20">
    <property type="entry name" value="TonB-dependent receptor, beta-barrel domain"/>
    <property type="match status" value="1"/>
</dbReference>
<dbReference type="GO" id="GO:0015891">
    <property type="term" value="P:siderophore transport"/>
    <property type="evidence" value="ECO:0007669"/>
    <property type="project" value="InterPro"/>
</dbReference>
<proteinExistence type="inferred from homology"/>
<dbReference type="InterPro" id="IPR037066">
    <property type="entry name" value="Plug_dom_sf"/>
</dbReference>
<evidence type="ECO:0000256" key="5">
    <source>
        <dbReference type="ARBA" id="ARBA00022496"/>
    </source>
</evidence>
<dbReference type="STRING" id="1120964.GCA_001313265_06534"/>
<protein>
    <submittedName>
        <fullName evidence="18">Iron complex outermembrane recepter protein</fullName>
    </submittedName>
</protein>
<evidence type="ECO:0000256" key="12">
    <source>
        <dbReference type="ARBA" id="ARBA00023170"/>
    </source>
</evidence>
<dbReference type="GO" id="GO:0015344">
    <property type="term" value="F:siderophore uptake transmembrane transporter activity"/>
    <property type="evidence" value="ECO:0007669"/>
    <property type="project" value="TreeGrafter"/>
</dbReference>
<dbReference type="PROSITE" id="PS52016">
    <property type="entry name" value="TONB_DEPENDENT_REC_3"/>
    <property type="match status" value="1"/>
</dbReference>
<evidence type="ECO:0000259" key="17">
    <source>
        <dbReference type="Pfam" id="PF07715"/>
    </source>
</evidence>
<evidence type="ECO:0000256" key="11">
    <source>
        <dbReference type="ARBA" id="ARBA00023136"/>
    </source>
</evidence>
<evidence type="ECO:0000256" key="10">
    <source>
        <dbReference type="ARBA" id="ARBA00023077"/>
    </source>
</evidence>
<keyword evidence="19" id="KW-1185">Reference proteome</keyword>
<dbReference type="AlphaFoldDB" id="A0A1H5XUM6"/>
<gene>
    <name evidence="18" type="ORF">SAMN03080598_02685</name>
</gene>
<evidence type="ECO:0000256" key="4">
    <source>
        <dbReference type="ARBA" id="ARBA00022452"/>
    </source>
</evidence>
<feature type="domain" description="TonB-dependent receptor plug" evidence="17">
    <location>
        <begin position="137"/>
        <end position="234"/>
    </location>
</feature>
<dbReference type="Gene3D" id="2.170.130.10">
    <property type="entry name" value="TonB-dependent receptor, plug domain"/>
    <property type="match status" value="1"/>
</dbReference>
<keyword evidence="4 14" id="KW-1134">Transmembrane beta strand</keyword>
<name>A0A1H5XUM6_9BACT</name>
<evidence type="ECO:0000256" key="7">
    <source>
        <dbReference type="ARBA" id="ARBA00022729"/>
    </source>
</evidence>
<keyword evidence="10 15" id="KW-0798">TonB box</keyword>
<dbReference type="InterPro" id="IPR012910">
    <property type="entry name" value="Plug_dom"/>
</dbReference>
<evidence type="ECO:0000256" key="13">
    <source>
        <dbReference type="ARBA" id="ARBA00023237"/>
    </source>
</evidence>
<keyword evidence="12" id="KW-0675">Receptor</keyword>
<evidence type="ECO:0000313" key="18">
    <source>
        <dbReference type="EMBL" id="SEG15362.1"/>
    </source>
</evidence>
<keyword evidence="9" id="KW-0406">Ion transport</keyword>
<dbReference type="RefSeq" id="WP_235009983.1">
    <property type="nucleotide sequence ID" value="NZ_FNVR01000015.1"/>
</dbReference>
<dbReference type="InterPro" id="IPR039426">
    <property type="entry name" value="TonB-dep_rcpt-like"/>
</dbReference>
<comment type="similarity">
    <text evidence="2 14 15">Belongs to the TonB-dependent receptor family.</text>
</comment>
<keyword evidence="5" id="KW-0410">Iron transport</keyword>
<organism evidence="18 19">
    <name type="scientific">Algoriphagus boritolerans DSM 17298 = JCM 18970</name>
    <dbReference type="NCBI Taxonomy" id="1120964"/>
    <lineage>
        <taxon>Bacteria</taxon>
        <taxon>Pseudomonadati</taxon>
        <taxon>Bacteroidota</taxon>
        <taxon>Cytophagia</taxon>
        <taxon>Cytophagales</taxon>
        <taxon>Cyclobacteriaceae</taxon>
        <taxon>Algoriphagus</taxon>
    </lineage>
</organism>